<evidence type="ECO:0000256" key="1">
    <source>
        <dbReference type="SAM" id="MobiDB-lite"/>
    </source>
</evidence>
<feature type="region of interest" description="Disordered" evidence="1">
    <location>
        <begin position="392"/>
        <end position="513"/>
    </location>
</feature>
<reference evidence="3" key="1">
    <citation type="journal article" date="2019" name="Sci. Rep.">
        <title>Draft genome of Tanacetum cinerariifolium, the natural source of mosquito coil.</title>
        <authorList>
            <person name="Yamashiro T."/>
            <person name="Shiraishi A."/>
            <person name="Satake H."/>
            <person name="Nakayama K."/>
        </authorList>
    </citation>
    <scope>NUCLEOTIDE SEQUENCE</scope>
</reference>
<name>A0A6L2NCA8_TANCI</name>
<dbReference type="InterPro" id="IPR013103">
    <property type="entry name" value="RVT_2"/>
</dbReference>
<proteinExistence type="predicted"/>
<comment type="caution">
    <text evidence="3">The sequence shown here is derived from an EMBL/GenBank/DDBJ whole genome shotgun (WGS) entry which is preliminary data.</text>
</comment>
<accession>A0A6L2NCA8</accession>
<dbReference type="EMBL" id="BKCJ010008766">
    <property type="protein sequence ID" value="GEU83863.1"/>
    <property type="molecule type" value="Genomic_DNA"/>
</dbReference>
<protein>
    <submittedName>
        <fullName evidence="3">Retrovirus-related Pol polyprotein from transposon TNT 1-94</fullName>
    </submittedName>
</protein>
<feature type="domain" description="Reverse transcriptase Ty1/copia-type" evidence="2">
    <location>
        <begin position="12"/>
        <end position="108"/>
    </location>
</feature>
<gene>
    <name evidence="3" type="ORF">Tci_055841</name>
</gene>
<dbReference type="Pfam" id="PF07727">
    <property type="entry name" value="RVT_2"/>
    <property type="match status" value="1"/>
</dbReference>
<evidence type="ECO:0000313" key="3">
    <source>
        <dbReference type="EMBL" id="GEU83863.1"/>
    </source>
</evidence>
<dbReference type="AlphaFoldDB" id="A0A6L2NCA8"/>
<feature type="compositionally biased region" description="Acidic residues" evidence="1">
    <location>
        <begin position="430"/>
        <end position="487"/>
    </location>
</feature>
<sequence length="847" mass="96631">MQEELNKFKHLEGWELVPYPDHVMIITLKWIYKVKLEELGGVLKNKARLVARGYRQEEGIDFKESFSPVSRLEAICIFIAIAAHMNMVVYQMDVNIAFLNGILREEVYKFSKGNVDPTMFVKREADTPVVEKSKLDEYPQGKAVDPTCYRGMIGTLLYLTSSRPDLVFVVCMCANMNPVAAQQVALENALVALEKRLKIEKCNMRIEFNKREREPTFQVTLDVLKLSPCYPAFPITAEICPKLPNPDFVQPPSDEEMVSFIKHLGYTGKCVMLYEIHTDQMHQPCRTFAAVINRCISRKSIGLDRLRPSRAQILWGMFYKKNVDFVALPWEDFMFQADNREINSSAGVQIKDTPVMSVSKKKTPSTTYRCKGIDLVSEAALLEDAQMKKVLKRSKMETHSHQASGSSDGDGSQPKVHNELQDKTIGTNEGTDDDDNVVDESDDVGNDDNDDLSDNDDGDNDSDDERTESDEDENPNLNQNDDDEEEEYVHTPENYESTNDENEHVEEEEYDRIDEELYKVVNVKLKDAEHGEEGKGDAEMTDASHDNSYTVTFEKKSQAEKKRYIDLIKKLVNDIINDEVKTQLPQILPKGVSDFATPMIQSTVTEPPQTWISKIAQAEKPPLSFDELMSTPINFSAYVMDHLKIDNLTQDYLVGPAFNLLKGTCKSRVELEYTIKECYKSVTDQLDWNNLKGKEYPFDLSKPLPLIMDQEEIEVRREDKQLYKFKEDDFPRLYLNDIKFMLLLLVQKKLSNLKRDVIFDLGVELQMLKATRRSSVSPTHRHLGPTSLTELHTPHTIILKELSMKTSTKETVLKVDDGSLVDRVFNGAFGEDGEEDVVMGEGLEEEA</sequence>
<feature type="compositionally biased region" description="Acidic residues" evidence="1">
    <location>
        <begin position="498"/>
        <end position="513"/>
    </location>
</feature>
<organism evidence="3">
    <name type="scientific">Tanacetum cinerariifolium</name>
    <name type="common">Dalmatian daisy</name>
    <name type="synonym">Chrysanthemum cinerariifolium</name>
    <dbReference type="NCBI Taxonomy" id="118510"/>
    <lineage>
        <taxon>Eukaryota</taxon>
        <taxon>Viridiplantae</taxon>
        <taxon>Streptophyta</taxon>
        <taxon>Embryophyta</taxon>
        <taxon>Tracheophyta</taxon>
        <taxon>Spermatophyta</taxon>
        <taxon>Magnoliopsida</taxon>
        <taxon>eudicotyledons</taxon>
        <taxon>Gunneridae</taxon>
        <taxon>Pentapetalae</taxon>
        <taxon>asterids</taxon>
        <taxon>campanulids</taxon>
        <taxon>Asterales</taxon>
        <taxon>Asteraceae</taxon>
        <taxon>Asteroideae</taxon>
        <taxon>Anthemideae</taxon>
        <taxon>Anthemidinae</taxon>
        <taxon>Tanacetum</taxon>
    </lineage>
</organism>
<evidence type="ECO:0000259" key="2">
    <source>
        <dbReference type="Pfam" id="PF07727"/>
    </source>
</evidence>